<dbReference type="Proteomes" id="UP001501072">
    <property type="component" value="Unassembled WGS sequence"/>
</dbReference>
<organism evidence="2 3">
    <name type="scientific">Streptomyces thermogriseus</name>
    <dbReference type="NCBI Taxonomy" id="75292"/>
    <lineage>
        <taxon>Bacteria</taxon>
        <taxon>Bacillati</taxon>
        <taxon>Actinomycetota</taxon>
        <taxon>Actinomycetes</taxon>
        <taxon>Kitasatosporales</taxon>
        <taxon>Streptomycetaceae</taxon>
        <taxon>Streptomyces</taxon>
    </lineage>
</organism>
<feature type="region of interest" description="Disordered" evidence="1">
    <location>
        <begin position="9"/>
        <end position="81"/>
    </location>
</feature>
<protein>
    <submittedName>
        <fullName evidence="2">Uncharacterized protein</fullName>
    </submittedName>
</protein>
<feature type="compositionally biased region" description="Polar residues" evidence="1">
    <location>
        <begin position="58"/>
        <end position="69"/>
    </location>
</feature>
<sequence length="170" mass="17411">MIVAAVIQVYGGNDSDPDAAKPSVPPHGPTASEAPREPSDKGGDADGPSGGSGDTDTISEATGPTNTIAVISADPDSGPPLSRFVVTGSGFQPGEPVRIYYDRDTIDSVSALRDTKANNKGSINVEVQLPDFSRSTLPKTITPWAKGLSSGIEADTVFQVTGCSGHLDCP</sequence>
<keyword evidence="3" id="KW-1185">Reference proteome</keyword>
<comment type="caution">
    <text evidence="2">The sequence shown here is derived from an EMBL/GenBank/DDBJ whole genome shotgun (WGS) entry which is preliminary data.</text>
</comment>
<evidence type="ECO:0000313" key="3">
    <source>
        <dbReference type="Proteomes" id="UP001501072"/>
    </source>
</evidence>
<reference evidence="3" key="1">
    <citation type="journal article" date="2019" name="Int. J. Syst. Evol. Microbiol.">
        <title>The Global Catalogue of Microorganisms (GCM) 10K type strain sequencing project: providing services to taxonomists for standard genome sequencing and annotation.</title>
        <authorList>
            <consortium name="The Broad Institute Genomics Platform"/>
            <consortium name="The Broad Institute Genome Sequencing Center for Infectious Disease"/>
            <person name="Wu L."/>
            <person name="Ma J."/>
        </authorList>
    </citation>
    <scope>NUCLEOTIDE SEQUENCE [LARGE SCALE GENOMIC DNA]</scope>
    <source>
        <strain evidence="3">JCM 11269</strain>
    </source>
</reference>
<name>A0ABP4DJ34_9ACTN</name>
<feature type="compositionally biased region" description="Basic and acidic residues" evidence="1">
    <location>
        <begin position="34"/>
        <end position="44"/>
    </location>
</feature>
<evidence type="ECO:0000313" key="2">
    <source>
        <dbReference type="EMBL" id="GAA1012141.1"/>
    </source>
</evidence>
<proteinExistence type="predicted"/>
<gene>
    <name evidence="2" type="ORF">GCM10009564_35000</name>
</gene>
<dbReference type="EMBL" id="BAAAHU010000036">
    <property type="protein sequence ID" value="GAA1012141.1"/>
    <property type="molecule type" value="Genomic_DNA"/>
</dbReference>
<evidence type="ECO:0000256" key="1">
    <source>
        <dbReference type="SAM" id="MobiDB-lite"/>
    </source>
</evidence>
<accession>A0ABP4DJ34</accession>